<proteinExistence type="inferred from homology"/>
<dbReference type="Gene3D" id="3.40.50.150">
    <property type="entry name" value="Vaccinia Virus protein VP39"/>
    <property type="match status" value="1"/>
</dbReference>
<reference evidence="3" key="1">
    <citation type="journal article" date="2019" name="Int. J. Syst. Evol. Microbiol.">
        <title>The Global Catalogue of Microorganisms (GCM) 10K type strain sequencing project: providing services to taxonomists for standard genome sequencing and annotation.</title>
        <authorList>
            <consortium name="The Broad Institute Genomics Platform"/>
            <consortium name="The Broad Institute Genome Sequencing Center for Infectious Disease"/>
            <person name="Wu L."/>
            <person name="Ma J."/>
        </authorList>
    </citation>
    <scope>NUCLEOTIDE SEQUENCE [LARGE SCALE GENOMIC DNA]</scope>
    <source>
        <strain evidence="3">KCTC 22245</strain>
    </source>
</reference>
<feature type="binding site" evidence="1">
    <location>
        <position position="19"/>
    </location>
    <ligand>
        <name>S-adenosyl-L-methionine</name>
        <dbReference type="ChEBI" id="CHEBI:59789"/>
    </ligand>
</feature>
<protein>
    <recommendedName>
        <fullName evidence="1">Ribosomal RNA large subunit methyltransferase J</fullName>
        <ecNumber evidence="1">2.1.1.266</ecNumber>
    </recommendedName>
    <alternativeName>
        <fullName evidence="1">23S rRNA (adenine(2030)-N6)-methyltransferase</fullName>
    </alternativeName>
    <alternativeName>
        <fullName evidence="1">23S rRNA m6A2030 methyltransferase</fullName>
    </alternativeName>
</protein>
<feature type="binding site" evidence="1">
    <location>
        <position position="113"/>
    </location>
    <ligand>
        <name>S-adenosyl-L-methionine</name>
        <dbReference type="ChEBI" id="CHEBI:59789"/>
    </ligand>
</feature>
<dbReference type="Proteomes" id="UP001595607">
    <property type="component" value="Unassembled WGS sequence"/>
</dbReference>
<keyword evidence="1" id="KW-0489">Methyltransferase</keyword>
<keyword evidence="1" id="KW-0694">RNA-binding</keyword>
<feature type="binding site" evidence="1">
    <location>
        <position position="95"/>
    </location>
    <ligand>
        <name>S-adenosyl-L-methionine</name>
        <dbReference type="ChEBI" id="CHEBI:59789"/>
    </ligand>
</feature>
<accession>A0ABV7MFS8</accession>
<comment type="caution">
    <text evidence="2">The sequence shown here is derived from an EMBL/GenBank/DDBJ whole genome shotgun (WGS) entry which is preliminary data.</text>
</comment>
<dbReference type="RefSeq" id="WP_189576303.1">
    <property type="nucleotide sequence ID" value="NZ_BMXU01000002.1"/>
</dbReference>
<dbReference type="EC" id="2.1.1.266" evidence="1"/>
<dbReference type="InterPro" id="IPR007473">
    <property type="entry name" value="RlmJ"/>
</dbReference>
<evidence type="ECO:0000313" key="3">
    <source>
        <dbReference type="Proteomes" id="UP001595607"/>
    </source>
</evidence>
<dbReference type="EMBL" id="JBHRVA010000003">
    <property type="protein sequence ID" value="MFC3303600.1"/>
    <property type="molecule type" value="Genomic_DNA"/>
</dbReference>
<dbReference type="HAMAP" id="MF_00934">
    <property type="entry name" value="23SrRNA_methyltr_J"/>
    <property type="match status" value="1"/>
</dbReference>
<dbReference type="PANTHER" id="PTHR37426">
    <property type="entry name" value="RIBOSOMAL RNA LARGE SUBUNIT METHYLTRANSFERASE J"/>
    <property type="match status" value="1"/>
</dbReference>
<dbReference type="PANTHER" id="PTHR37426:SF1">
    <property type="entry name" value="RIBOSOMAL RNA LARGE SUBUNIT METHYLTRANSFERASE J"/>
    <property type="match status" value="1"/>
</dbReference>
<dbReference type="SUPFAM" id="SSF53335">
    <property type="entry name" value="S-adenosyl-L-methionine-dependent methyltransferases"/>
    <property type="match status" value="1"/>
</dbReference>
<comment type="catalytic activity">
    <reaction evidence="1">
        <text>adenosine(2030) in 23S rRNA + S-adenosyl-L-methionine = N(6)-methyladenosine(2030) in 23S rRNA + S-adenosyl-L-homocysteine + H(+)</text>
        <dbReference type="Rhea" id="RHEA:43736"/>
        <dbReference type="Rhea" id="RHEA-COMP:10668"/>
        <dbReference type="Rhea" id="RHEA-COMP:10669"/>
        <dbReference type="ChEBI" id="CHEBI:15378"/>
        <dbReference type="ChEBI" id="CHEBI:57856"/>
        <dbReference type="ChEBI" id="CHEBI:59789"/>
        <dbReference type="ChEBI" id="CHEBI:74411"/>
        <dbReference type="ChEBI" id="CHEBI:74449"/>
        <dbReference type="EC" id="2.1.1.266"/>
    </reaction>
</comment>
<keyword evidence="1" id="KW-0949">S-adenosyl-L-methionine</keyword>
<name>A0ABV7MFS8_9PROT</name>
<feature type="binding site" evidence="1">
    <location>
        <position position="158"/>
    </location>
    <ligand>
        <name>S-adenosyl-L-methionine</name>
        <dbReference type="ChEBI" id="CHEBI:59789"/>
    </ligand>
</feature>
<dbReference type="InterPro" id="IPR029063">
    <property type="entry name" value="SAM-dependent_MTases_sf"/>
</dbReference>
<feature type="site" description="Interaction with substrate rRNA" evidence="1">
    <location>
        <position position="4"/>
    </location>
</feature>
<gene>
    <name evidence="1 2" type="primary">rlmJ</name>
    <name evidence="2" type="ORF">ACFONP_12755</name>
</gene>
<keyword evidence="1" id="KW-0808">Transferase</keyword>
<feature type="active site" description="Proton acceptor" evidence="1">
    <location>
        <position position="158"/>
    </location>
</feature>
<feature type="binding site" evidence="1">
    <location>
        <begin position="137"/>
        <end position="138"/>
    </location>
    <ligand>
        <name>S-adenosyl-L-methionine</name>
        <dbReference type="ChEBI" id="CHEBI:59789"/>
    </ligand>
</feature>
<evidence type="ECO:0000313" key="2">
    <source>
        <dbReference type="EMBL" id="MFC3303600.1"/>
    </source>
</evidence>
<keyword evidence="1" id="KW-0698">rRNA processing</keyword>
<organism evidence="2 3">
    <name type="scientific">Parvularcula lutaonensis</name>
    <dbReference type="NCBI Taxonomy" id="491923"/>
    <lineage>
        <taxon>Bacteria</taxon>
        <taxon>Pseudomonadati</taxon>
        <taxon>Pseudomonadota</taxon>
        <taxon>Alphaproteobacteria</taxon>
        <taxon>Parvularculales</taxon>
        <taxon>Parvularculaceae</taxon>
        <taxon>Parvularcula</taxon>
    </lineage>
</organism>
<sequence length="256" mass="27748">MLSYQHAYHAGNPADVHKHFVLAELIRLLTKKDRGISYLETHAGRGLYDLTSQESLKTGEAAEGITLLDPPKGSAINDALRMIRTHYGETAYPGSPMVAASLLREQDRMVLMEMHPQEHAALKKAMKGTGAAVHNRDAYEGAVALTPMEPRRGLVLIDPPYEVKDEYGRAADLAMKIHKRWPEAAVMVWYPLLDAGRHKDLLARMADGGPLVSEVGFDLKGGKGMKGSGLAILGAPYGADAAVARAIHLASPILRA</sequence>
<dbReference type="Pfam" id="PF04378">
    <property type="entry name" value="RsmJ"/>
    <property type="match status" value="1"/>
</dbReference>
<comment type="function">
    <text evidence="1">Specifically methylates the adenine in position 2030 of 23S rRNA.</text>
</comment>
<feature type="binding site" evidence="1">
    <location>
        <position position="42"/>
    </location>
    <ligand>
        <name>S-adenosyl-L-methionine</name>
        <dbReference type="ChEBI" id="CHEBI:59789"/>
    </ligand>
</feature>
<comment type="subunit">
    <text evidence="1">Monomer.</text>
</comment>
<evidence type="ECO:0000256" key="1">
    <source>
        <dbReference type="HAMAP-Rule" id="MF_00934"/>
    </source>
</evidence>
<comment type="similarity">
    <text evidence="1">Belongs to the RlmJ family.</text>
</comment>
<keyword evidence="3" id="KW-1185">Reference proteome</keyword>